<organism evidence="2 3">
    <name type="scientific">Xenopus laevis</name>
    <name type="common">African clawed frog</name>
    <dbReference type="NCBI Taxonomy" id="8355"/>
    <lineage>
        <taxon>Eukaryota</taxon>
        <taxon>Metazoa</taxon>
        <taxon>Chordata</taxon>
        <taxon>Craniata</taxon>
        <taxon>Vertebrata</taxon>
        <taxon>Euteleostomi</taxon>
        <taxon>Amphibia</taxon>
        <taxon>Batrachia</taxon>
        <taxon>Anura</taxon>
        <taxon>Pipoidea</taxon>
        <taxon>Pipidae</taxon>
        <taxon>Xenopodinae</taxon>
        <taxon>Xenopus</taxon>
        <taxon>Xenopus</taxon>
    </lineage>
</organism>
<reference evidence="3" key="1">
    <citation type="journal article" date="2016" name="Nature">
        <title>Genome evolution in the allotetraploid frog Xenopus laevis.</title>
        <authorList>
            <person name="Session A.M."/>
            <person name="Uno Y."/>
            <person name="Kwon T."/>
            <person name="Chapman J.A."/>
            <person name="Toyoda A."/>
            <person name="Takahashi S."/>
            <person name="Fukui A."/>
            <person name="Hikosaka A."/>
            <person name="Suzuki A."/>
            <person name="Kondo M."/>
            <person name="van Heeringen S.J."/>
            <person name="Quigley I."/>
            <person name="Heinz S."/>
            <person name="Ogino H."/>
            <person name="Ochi H."/>
            <person name="Hellsten U."/>
            <person name="Lyons J.B."/>
            <person name="Simakov O."/>
            <person name="Putnam N."/>
            <person name="Stites J."/>
            <person name="Kuroki Y."/>
            <person name="Tanaka T."/>
            <person name="Michiue T."/>
            <person name="Watanabe M."/>
            <person name="Bogdanovic O."/>
            <person name="Lister R."/>
            <person name="Georgiou G."/>
            <person name="Paranjpe S.S."/>
            <person name="van Kruijsbergen I."/>
            <person name="Shu S."/>
            <person name="Carlson J."/>
            <person name="Kinoshita T."/>
            <person name="Ohta Y."/>
            <person name="Mawaribuchi S."/>
            <person name="Jenkins J."/>
            <person name="Grimwood J."/>
            <person name="Schmutz J."/>
            <person name="Mitros T."/>
            <person name="Mozaffari S.V."/>
            <person name="Suzuki Y."/>
            <person name="Haramoto Y."/>
            <person name="Yamamoto T.S."/>
            <person name="Takagi C."/>
            <person name="Heald R."/>
            <person name="Miller K."/>
            <person name="Haudenschild C."/>
            <person name="Kitzman J."/>
            <person name="Nakayama T."/>
            <person name="Izutsu Y."/>
            <person name="Robert J."/>
            <person name="Fortriede J."/>
            <person name="Burns K."/>
            <person name="Lotay V."/>
            <person name="Karimi K."/>
            <person name="Yasuoka Y."/>
            <person name="Dichmann D.S."/>
            <person name="Flajnik M.F."/>
            <person name="Houston D.W."/>
            <person name="Shendure J."/>
            <person name="DuPasquier L."/>
            <person name="Vize P.D."/>
            <person name="Zorn A.M."/>
            <person name="Ito M."/>
            <person name="Marcotte E.M."/>
            <person name="Wallingford J.B."/>
            <person name="Ito Y."/>
            <person name="Asashima M."/>
            <person name="Ueno N."/>
            <person name="Matsuda Y."/>
            <person name="Veenstra G.J."/>
            <person name="Fujiyama A."/>
            <person name="Harland R.M."/>
            <person name="Taira M."/>
            <person name="Rokhsar D.S."/>
        </authorList>
    </citation>
    <scope>NUCLEOTIDE SEQUENCE [LARGE SCALE GENOMIC DNA]</scope>
    <source>
        <strain evidence="3">J</strain>
    </source>
</reference>
<sequence>MLRRAPSRLCLALVAAQSQLWLSSEGLASNFNARTRRIIRKFILFVRVESVFLEFSFFWLIVEGFSYSSILVVCFFPFLASFLLIFSFKQIESLLSCSSFVHTVESLVPSCSFLQKVFGSFISSSVQLYDELFPSLALLQGSVFSLVSSFKHMVKSSLFCSGPDLQTSRP</sequence>
<protein>
    <submittedName>
        <fullName evidence="2">Uncharacterized protein</fullName>
    </submittedName>
</protein>
<feature type="transmembrane region" description="Helical" evidence="1">
    <location>
        <begin position="69"/>
        <end position="88"/>
    </location>
</feature>
<dbReference type="AlphaFoldDB" id="A0A974H4J1"/>
<evidence type="ECO:0000313" key="2">
    <source>
        <dbReference type="EMBL" id="OCT64186.1"/>
    </source>
</evidence>
<name>A0A974H4J1_XENLA</name>
<keyword evidence="1" id="KW-0812">Transmembrane</keyword>
<dbReference type="EMBL" id="CM004482">
    <property type="protein sequence ID" value="OCT64186.1"/>
    <property type="molecule type" value="Genomic_DNA"/>
</dbReference>
<accession>A0A974H4J1</accession>
<proteinExistence type="predicted"/>
<dbReference type="Proteomes" id="UP000694892">
    <property type="component" value="Chromosome 9_10L"/>
</dbReference>
<evidence type="ECO:0000256" key="1">
    <source>
        <dbReference type="SAM" id="Phobius"/>
    </source>
</evidence>
<feature type="transmembrane region" description="Helical" evidence="1">
    <location>
        <begin position="38"/>
        <end position="62"/>
    </location>
</feature>
<evidence type="ECO:0000313" key="3">
    <source>
        <dbReference type="Proteomes" id="UP000694892"/>
    </source>
</evidence>
<keyword evidence="1" id="KW-1133">Transmembrane helix</keyword>
<keyword evidence="1" id="KW-0472">Membrane</keyword>
<gene>
    <name evidence="2" type="ORF">XELAEV_18045288mg</name>
</gene>